<dbReference type="EMBL" id="JAHRIN010068038">
    <property type="protein sequence ID" value="MEQ2215204.1"/>
    <property type="molecule type" value="Genomic_DNA"/>
</dbReference>
<keyword evidence="1" id="KW-0812">Transmembrane</keyword>
<feature type="transmembrane region" description="Helical" evidence="1">
    <location>
        <begin position="118"/>
        <end position="144"/>
    </location>
</feature>
<keyword evidence="1" id="KW-0472">Membrane</keyword>
<sequence>MAFRGCLEVGLFQEPRFYSGPNSSGCRVAPLILFSSSRAGDAKQINQLEELCHSRKRNMDLPASPSGIMLSVATVARPLFIMSVSTSAVVVTVATTPIILLVVVLPAVAVLLMTPRAVLVPVALASPAAGHLGWMMPVVIAVLLP</sequence>
<protein>
    <submittedName>
        <fullName evidence="2">Uncharacterized protein</fullName>
    </submittedName>
</protein>
<evidence type="ECO:0000256" key="1">
    <source>
        <dbReference type="SAM" id="Phobius"/>
    </source>
</evidence>
<comment type="caution">
    <text evidence="2">The sequence shown here is derived from an EMBL/GenBank/DDBJ whole genome shotgun (WGS) entry which is preliminary data.</text>
</comment>
<accession>A0ABV0S4J4</accession>
<evidence type="ECO:0000313" key="2">
    <source>
        <dbReference type="EMBL" id="MEQ2215204.1"/>
    </source>
</evidence>
<feature type="transmembrane region" description="Helical" evidence="1">
    <location>
        <begin position="79"/>
        <end position="112"/>
    </location>
</feature>
<name>A0ABV0S4J4_9TELE</name>
<organism evidence="2 3">
    <name type="scientific">Xenoophorus captivus</name>
    <dbReference type="NCBI Taxonomy" id="1517983"/>
    <lineage>
        <taxon>Eukaryota</taxon>
        <taxon>Metazoa</taxon>
        <taxon>Chordata</taxon>
        <taxon>Craniata</taxon>
        <taxon>Vertebrata</taxon>
        <taxon>Euteleostomi</taxon>
        <taxon>Actinopterygii</taxon>
        <taxon>Neopterygii</taxon>
        <taxon>Teleostei</taxon>
        <taxon>Neoteleostei</taxon>
        <taxon>Acanthomorphata</taxon>
        <taxon>Ovalentaria</taxon>
        <taxon>Atherinomorphae</taxon>
        <taxon>Cyprinodontiformes</taxon>
        <taxon>Goodeidae</taxon>
        <taxon>Xenoophorus</taxon>
    </lineage>
</organism>
<keyword evidence="1" id="KW-1133">Transmembrane helix</keyword>
<gene>
    <name evidence="2" type="ORF">XENOCAPTIV_029041</name>
</gene>
<proteinExistence type="predicted"/>
<reference evidence="2 3" key="1">
    <citation type="submission" date="2021-06" db="EMBL/GenBank/DDBJ databases">
        <authorList>
            <person name="Palmer J.M."/>
        </authorList>
    </citation>
    <scope>NUCLEOTIDE SEQUENCE [LARGE SCALE GENOMIC DNA]</scope>
    <source>
        <strain evidence="2 3">XC_2019</strain>
        <tissue evidence="2">Muscle</tissue>
    </source>
</reference>
<dbReference type="Proteomes" id="UP001434883">
    <property type="component" value="Unassembled WGS sequence"/>
</dbReference>
<keyword evidence="3" id="KW-1185">Reference proteome</keyword>
<evidence type="ECO:0000313" key="3">
    <source>
        <dbReference type="Proteomes" id="UP001434883"/>
    </source>
</evidence>